<dbReference type="Proteomes" id="UP000703315">
    <property type="component" value="Unassembled WGS sequence"/>
</dbReference>
<keyword evidence="1" id="KW-0812">Transmembrane</keyword>
<proteinExistence type="predicted"/>
<sequence length="262" mass="28361">MAQKPEKFFDIQGRQQYLTARQKEILARTNRRAPTGEVIGVFVKLLLGQLATILGLIVLLALFARLEDGDAGWQSGFLGPVLVLLVPLAGTVWTLIALGGHDFSAPPGSGTIRFCLVVMAIVFIAFIMAGVLVLSLLDPVTYNTSVVSQLLWSAFAVPTAIVGIALLILLTWRLPLWLNLTLGLVLLATIAFVGLLPFFQLSGNTWPDPILLGLRFIGPILLIVGIVLTPIERALLVAENDPIDEFIDRAMGDFDPADSPKQ</sequence>
<evidence type="ECO:0000313" key="2">
    <source>
        <dbReference type="EMBL" id="HJF15239.1"/>
    </source>
</evidence>
<gene>
    <name evidence="2" type="ORF">K8V32_10645</name>
</gene>
<feature type="transmembrane region" description="Helical" evidence="1">
    <location>
        <begin position="76"/>
        <end position="99"/>
    </location>
</feature>
<dbReference type="AlphaFoldDB" id="A0A921FP75"/>
<feature type="transmembrane region" description="Helical" evidence="1">
    <location>
        <begin position="177"/>
        <end position="198"/>
    </location>
</feature>
<dbReference type="RefSeq" id="WP_303906988.1">
    <property type="nucleotide sequence ID" value="NZ_DYXC01000118.1"/>
</dbReference>
<keyword evidence="1" id="KW-1133">Transmembrane helix</keyword>
<reference evidence="2" key="2">
    <citation type="submission" date="2021-09" db="EMBL/GenBank/DDBJ databases">
        <authorList>
            <person name="Gilroy R."/>
        </authorList>
    </citation>
    <scope>NUCLEOTIDE SEQUENCE</scope>
    <source>
        <strain evidence="2">ChiHjej13B12-14962</strain>
    </source>
</reference>
<feature type="transmembrane region" description="Helical" evidence="1">
    <location>
        <begin position="111"/>
        <end position="137"/>
    </location>
</feature>
<keyword evidence="1" id="KW-0472">Membrane</keyword>
<feature type="transmembrane region" description="Helical" evidence="1">
    <location>
        <begin position="149"/>
        <end position="170"/>
    </location>
</feature>
<reference evidence="2" key="1">
    <citation type="journal article" date="2021" name="PeerJ">
        <title>Extensive microbial diversity within the chicken gut microbiome revealed by metagenomics and culture.</title>
        <authorList>
            <person name="Gilroy R."/>
            <person name="Ravi A."/>
            <person name="Getino M."/>
            <person name="Pursley I."/>
            <person name="Horton D.L."/>
            <person name="Alikhan N.F."/>
            <person name="Baker D."/>
            <person name="Gharbi K."/>
            <person name="Hall N."/>
            <person name="Watson M."/>
            <person name="Adriaenssens E.M."/>
            <person name="Foster-Nyarko E."/>
            <person name="Jarju S."/>
            <person name="Secka A."/>
            <person name="Antonio M."/>
            <person name="Oren A."/>
            <person name="Chaudhuri R.R."/>
            <person name="La Ragione R."/>
            <person name="Hildebrand F."/>
            <person name="Pallen M.J."/>
        </authorList>
    </citation>
    <scope>NUCLEOTIDE SEQUENCE</scope>
    <source>
        <strain evidence="2">ChiHjej13B12-14962</strain>
    </source>
</reference>
<accession>A0A921FP75</accession>
<dbReference type="EMBL" id="DYXC01000118">
    <property type="protein sequence ID" value="HJF15239.1"/>
    <property type="molecule type" value="Genomic_DNA"/>
</dbReference>
<feature type="transmembrane region" description="Helical" evidence="1">
    <location>
        <begin position="210"/>
        <end position="231"/>
    </location>
</feature>
<feature type="transmembrane region" description="Helical" evidence="1">
    <location>
        <begin position="38"/>
        <end position="64"/>
    </location>
</feature>
<evidence type="ECO:0000256" key="1">
    <source>
        <dbReference type="SAM" id="Phobius"/>
    </source>
</evidence>
<evidence type="ECO:0000313" key="3">
    <source>
        <dbReference type="Proteomes" id="UP000703315"/>
    </source>
</evidence>
<name>A0A921FP75_9MICC</name>
<protein>
    <submittedName>
        <fullName evidence="2">Uncharacterized protein</fullName>
    </submittedName>
</protein>
<comment type="caution">
    <text evidence="2">The sequence shown here is derived from an EMBL/GenBank/DDBJ whole genome shotgun (WGS) entry which is preliminary data.</text>
</comment>
<organism evidence="2 3">
    <name type="scientific">Enteractinococcus helveticum</name>
    <dbReference type="NCBI Taxonomy" id="1837282"/>
    <lineage>
        <taxon>Bacteria</taxon>
        <taxon>Bacillati</taxon>
        <taxon>Actinomycetota</taxon>
        <taxon>Actinomycetes</taxon>
        <taxon>Micrococcales</taxon>
        <taxon>Micrococcaceae</taxon>
    </lineage>
</organism>